<proteinExistence type="predicted"/>
<keyword evidence="3" id="KW-1185">Reference proteome</keyword>
<dbReference type="RefSeq" id="WP_128419268.1">
    <property type="nucleotide sequence ID" value="NZ_CP049017.1"/>
</dbReference>
<feature type="chain" id="PRO_5015739241" description="Secreted protein" evidence="1">
    <location>
        <begin position="29"/>
        <end position="144"/>
    </location>
</feature>
<sequence length="144" mass="15159">MEIKAKTRLTFAGMTAGALLAGVNVAQACCPDGGHGAAVAVTGLGERAPKAENLALDPTWRIYEFERDGVTYLQINDLTGTVRAGVGQIKDTLWVLPMGKDVARVVLPAKNAGLHGTVAYRTSRFTVRAVPNTAGDAWVVTATH</sequence>
<evidence type="ECO:0008006" key="4">
    <source>
        <dbReference type="Google" id="ProtNLM"/>
    </source>
</evidence>
<accession>A0A2S6ZJI6</accession>
<dbReference type="OrthoDB" id="6001268at2"/>
<dbReference type="AlphaFoldDB" id="A0A2S6ZJI6"/>
<evidence type="ECO:0000256" key="1">
    <source>
        <dbReference type="SAM" id="SignalP"/>
    </source>
</evidence>
<keyword evidence="1" id="KW-0732">Signal</keyword>
<dbReference type="EMBL" id="MIGX01000010">
    <property type="protein sequence ID" value="PPT92417.1"/>
    <property type="molecule type" value="Genomic_DNA"/>
</dbReference>
<dbReference type="Proteomes" id="UP000239898">
    <property type="component" value="Unassembled WGS sequence"/>
</dbReference>
<evidence type="ECO:0000313" key="3">
    <source>
        <dbReference type="Proteomes" id="UP000239898"/>
    </source>
</evidence>
<name>A0A2S6ZJI6_9XANT</name>
<reference evidence="2 3" key="1">
    <citation type="submission" date="2016-08" db="EMBL/GenBank/DDBJ databases">
        <title>Evolution of the type three secretion system and type three effector repertoires in Xanthomonas.</title>
        <authorList>
            <person name="Merda D."/>
            <person name="Briand M."/>
            <person name="Bosis E."/>
            <person name="Rousseau C."/>
            <person name="Portier P."/>
            <person name="Jacques M.-A."/>
            <person name="Fischer-Le Saux M."/>
        </authorList>
    </citation>
    <scope>NUCLEOTIDE SEQUENCE [LARGE SCALE GENOMIC DNA]</scope>
    <source>
        <strain evidence="2 3">CFBP 4691</strain>
    </source>
</reference>
<organism evidence="2 3">
    <name type="scientific">Xanthomonas theicola</name>
    <dbReference type="NCBI Taxonomy" id="56464"/>
    <lineage>
        <taxon>Bacteria</taxon>
        <taxon>Pseudomonadati</taxon>
        <taxon>Pseudomonadota</taxon>
        <taxon>Gammaproteobacteria</taxon>
        <taxon>Lysobacterales</taxon>
        <taxon>Lysobacteraceae</taxon>
        <taxon>Xanthomonas</taxon>
    </lineage>
</organism>
<gene>
    <name evidence="2" type="ORF">XthCFBP4691_04185</name>
</gene>
<protein>
    <recommendedName>
        <fullName evidence="4">Secreted protein</fullName>
    </recommendedName>
</protein>
<feature type="signal peptide" evidence="1">
    <location>
        <begin position="1"/>
        <end position="28"/>
    </location>
</feature>
<comment type="caution">
    <text evidence="2">The sequence shown here is derived from an EMBL/GenBank/DDBJ whole genome shotgun (WGS) entry which is preliminary data.</text>
</comment>
<dbReference type="PROSITE" id="PS51257">
    <property type="entry name" value="PROKAR_LIPOPROTEIN"/>
    <property type="match status" value="1"/>
</dbReference>
<evidence type="ECO:0000313" key="2">
    <source>
        <dbReference type="EMBL" id="PPT92417.1"/>
    </source>
</evidence>